<dbReference type="EMBL" id="JQCR01000003">
    <property type="protein sequence ID" value="KGE17022.1"/>
    <property type="molecule type" value="Genomic_DNA"/>
</dbReference>
<dbReference type="Pfam" id="PF21172">
    <property type="entry name" value="CueP"/>
    <property type="match status" value="1"/>
</dbReference>
<dbReference type="STRING" id="268407.PWYN_20390"/>
<dbReference type="AlphaFoldDB" id="A0A098M650"/>
<reference evidence="1 2" key="1">
    <citation type="submission" date="2014-08" db="EMBL/GenBank/DDBJ databases">
        <authorList>
            <person name="den Bakker H.C."/>
        </authorList>
    </citation>
    <scope>NUCLEOTIDE SEQUENCE [LARGE SCALE GENOMIC DNA]</scope>
    <source>
        <strain evidence="1 2">DSM 18334</strain>
    </source>
</reference>
<accession>A0A098M650</accession>
<keyword evidence="2" id="KW-1185">Reference proteome</keyword>
<evidence type="ECO:0000313" key="2">
    <source>
        <dbReference type="Proteomes" id="UP000029734"/>
    </source>
</evidence>
<comment type="caution">
    <text evidence="1">The sequence shown here is derived from an EMBL/GenBank/DDBJ whole genome shotgun (WGS) entry which is preliminary data.</text>
</comment>
<sequence>MNKKIWVAATGLVAVGMIGGYLYAGGSDRNEPKANNTVNIKELVQEYTSRTKTAESASITSKELIVTDGNAKSLIYDLPENEFFVSIAPYVDKTHPCATHSLTGCQGEMVEKEFNVTIVDTEGNEVMNETLKSQSNGFIDLWLPRDKTYHITVEHDGKTAESDISTFESNDTCISTMQLMEKKSI</sequence>
<dbReference type="eggNOG" id="ENOG502ZBTG">
    <property type="taxonomic scope" value="Bacteria"/>
</dbReference>
<dbReference type="Proteomes" id="UP000029734">
    <property type="component" value="Unassembled WGS sequence"/>
</dbReference>
<dbReference type="Gene3D" id="2.60.40.3700">
    <property type="match status" value="1"/>
</dbReference>
<protein>
    <recommendedName>
        <fullName evidence="3">CueP family metal-binding protein</fullName>
    </recommendedName>
</protein>
<evidence type="ECO:0000313" key="1">
    <source>
        <dbReference type="EMBL" id="KGE17022.1"/>
    </source>
</evidence>
<dbReference type="RefSeq" id="WP_036655454.1">
    <property type="nucleotide sequence ID" value="NZ_JQCR01000003.1"/>
</dbReference>
<gene>
    <name evidence="1" type="ORF">PWYN_20390</name>
</gene>
<organism evidence="1 2">
    <name type="scientific">Paenibacillus wynnii</name>
    <dbReference type="NCBI Taxonomy" id="268407"/>
    <lineage>
        <taxon>Bacteria</taxon>
        <taxon>Bacillati</taxon>
        <taxon>Bacillota</taxon>
        <taxon>Bacilli</taxon>
        <taxon>Bacillales</taxon>
        <taxon>Paenibacillaceae</taxon>
        <taxon>Paenibacillus</taxon>
    </lineage>
</organism>
<dbReference type="NCBIfam" id="NF038094">
    <property type="entry name" value="CueP_fam"/>
    <property type="match status" value="1"/>
</dbReference>
<name>A0A098M650_9BACL</name>
<reference evidence="1 2" key="2">
    <citation type="submission" date="2014-10" db="EMBL/GenBank/DDBJ databases">
        <title>Comparative genomics of the Paenibacillus odorifer group.</title>
        <authorList>
            <person name="Tsai Y.-C."/>
            <person name="Martin N."/>
            <person name="Korlach J."/>
            <person name="Wiedmann M."/>
        </authorList>
    </citation>
    <scope>NUCLEOTIDE SEQUENCE [LARGE SCALE GENOMIC DNA]</scope>
    <source>
        <strain evidence="1 2">DSM 18334</strain>
    </source>
</reference>
<dbReference type="InterPro" id="IPR047808">
    <property type="entry name" value="CueP-like"/>
</dbReference>
<proteinExistence type="predicted"/>
<evidence type="ECO:0008006" key="3">
    <source>
        <dbReference type="Google" id="ProtNLM"/>
    </source>
</evidence>